<dbReference type="InterPro" id="IPR036249">
    <property type="entry name" value="Thioredoxin-like_sf"/>
</dbReference>
<dbReference type="EMBL" id="CAJHNH020007857">
    <property type="protein sequence ID" value="CAG5135036.1"/>
    <property type="molecule type" value="Genomic_DNA"/>
</dbReference>
<accession>A0A8S4A7Q6</accession>
<feature type="compositionally biased region" description="Polar residues" evidence="1">
    <location>
        <begin position="16"/>
        <end position="41"/>
    </location>
</feature>
<dbReference type="SUPFAM" id="SSF52833">
    <property type="entry name" value="Thioredoxin-like"/>
    <property type="match status" value="1"/>
</dbReference>
<name>A0A8S4A7Q6_9EUPU</name>
<sequence length="304" mass="34179">MSFRSAASAYDKHNDSATFNDSSTSSCDGENASLSLDSNTYVDDFTTPPLDQRKRRYRRVTGRTATPIPVEPIEHTLGPLNLHLYKQRPQLKVAHSYVKHHQDKQTAIPTRAKPEVAYLSEFYSPNRDPISPTTAMPQPSSLKDESLSRPESSPTSLYSLEDVSDGDCPGTDCEEECHTSPNKGACGSIKPPCLKLSAEFRDEPKGPLRAQTITDKEFYHFINGKEMATVMFYIKGRTSKSNMQVWDREAREETIDGDQAYGVVDCDAEPELCVREHIPSVPYFKRYCGGYPVYAGKRFKIYHS</sequence>
<protein>
    <submittedName>
        <fullName evidence="2">Uncharacterized protein</fullName>
    </submittedName>
</protein>
<evidence type="ECO:0000256" key="1">
    <source>
        <dbReference type="SAM" id="MobiDB-lite"/>
    </source>
</evidence>
<gene>
    <name evidence="2" type="ORF">CUNI_LOCUS20594</name>
</gene>
<evidence type="ECO:0000313" key="2">
    <source>
        <dbReference type="EMBL" id="CAG5135036.1"/>
    </source>
</evidence>
<keyword evidence="3" id="KW-1185">Reference proteome</keyword>
<feature type="region of interest" description="Disordered" evidence="1">
    <location>
        <begin position="1"/>
        <end position="62"/>
    </location>
</feature>
<organism evidence="2 3">
    <name type="scientific">Candidula unifasciata</name>
    <dbReference type="NCBI Taxonomy" id="100452"/>
    <lineage>
        <taxon>Eukaryota</taxon>
        <taxon>Metazoa</taxon>
        <taxon>Spiralia</taxon>
        <taxon>Lophotrochozoa</taxon>
        <taxon>Mollusca</taxon>
        <taxon>Gastropoda</taxon>
        <taxon>Heterobranchia</taxon>
        <taxon>Euthyneura</taxon>
        <taxon>Panpulmonata</taxon>
        <taxon>Eupulmonata</taxon>
        <taxon>Stylommatophora</taxon>
        <taxon>Helicina</taxon>
        <taxon>Helicoidea</taxon>
        <taxon>Geomitridae</taxon>
        <taxon>Candidula</taxon>
    </lineage>
</organism>
<dbReference type="AlphaFoldDB" id="A0A8S4A7Q6"/>
<evidence type="ECO:0000313" key="3">
    <source>
        <dbReference type="Proteomes" id="UP000678393"/>
    </source>
</evidence>
<feature type="compositionally biased region" description="Polar residues" evidence="1">
    <location>
        <begin position="131"/>
        <end position="141"/>
    </location>
</feature>
<dbReference type="Gene3D" id="3.40.30.10">
    <property type="entry name" value="Glutaredoxin"/>
    <property type="match status" value="1"/>
</dbReference>
<dbReference type="CDD" id="cd02961">
    <property type="entry name" value="PDI_a_family"/>
    <property type="match status" value="1"/>
</dbReference>
<feature type="compositionally biased region" description="Polar residues" evidence="1">
    <location>
        <begin position="149"/>
        <end position="158"/>
    </location>
</feature>
<reference evidence="2" key="1">
    <citation type="submission" date="2021-04" db="EMBL/GenBank/DDBJ databases">
        <authorList>
            <consortium name="Molecular Ecology Group"/>
        </authorList>
    </citation>
    <scope>NUCLEOTIDE SEQUENCE</scope>
</reference>
<feature type="region of interest" description="Disordered" evidence="1">
    <location>
        <begin position="123"/>
        <end position="163"/>
    </location>
</feature>
<comment type="caution">
    <text evidence="2">The sequence shown here is derived from an EMBL/GenBank/DDBJ whole genome shotgun (WGS) entry which is preliminary data.</text>
</comment>
<dbReference type="Proteomes" id="UP000678393">
    <property type="component" value="Unassembled WGS sequence"/>
</dbReference>
<proteinExistence type="predicted"/>